<evidence type="ECO:0000313" key="2">
    <source>
        <dbReference type="Proteomes" id="UP001172457"/>
    </source>
</evidence>
<dbReference type="AlphaFoldDB" id="A0AA38T9X0"/>
<accession>A0AA38T9X0</accession>
<proteinExistence type="predicted"/>
<dbReference type="PANTHER" id="PTHR35759">
    <property type="entry name" value="BNAA09G03860D PROTEIN"/>
    <property type="match status" value="1"/>
</dbReference>
<name>A0AA38T9X0_9ASTR</name>
<reference evidence="1" key="1">
    <citation type="submission" date="2023-03" db="EMBL/GenBank/DDBJ databases">
        <title>Chromosome-scale reference genome and RAD-based genetic map of yellow starthistle (Centaurea solstitialis) reveal putative structural variation and QTLs associated with invader traits.</title>
        <authorList>
            <person name="Reatini B."/>
            <person name="Cang F.A."/>
            <person name="Jiang Q."/>
            <person name="Mckibben M.T.W."/>
            <person name="Barker M.S."/>
            <person name="Rieseberg L.H."/>
            <person name="Dlugosch K.M."/>
        </authorList>
    </citation>
    <scope>NUCLEOTIDE SEQUENCE</scope>
    <source>
        <strain evidence="1">CAN-66</strain>
        <tissue evidence="1">Leaf</tissue>
    </source>
</reference>
<comment type="caution">
    <text evidence="1">The sequence shown here is derived from an EMBL/GenBank/DDBJ whole genome shotgun (WGS) entry which is preliminary data.</text>
</comment>
<dbReference type="PANTHER" id="PTHR35759:SF1">
    <property type="entry name" value="OS07G0673000 PROTEIN"/>
    <property type="match status" value="1"/>
</dbReference>
<gene>
    <name evidence="1" type="ORF">OSB04_011684</name>
</gene>
<keyword evidence="2" id="KW-1185">Reference proteome</keyword>
<sequence length="381" mass="42483">MFTFSRSAPNFAEEEEEEEDIAAAAAMAMGIPPLSSSFPLKFKFAFLLSFSLTASSSSFFYPPTISIPKFNSKKASAGDILSLLGTPQQASSVDHRVADQLLSCFKFLVPFNSSTATSRALPASNLGIRPTQSDLGIRLPRRRRLNSEYRFESQSDEDELVWSPPAPLLEIARLAFDSGGDPGCIHRTLDPAIINVPDVEGSNENRCQLTRTPYGRRFINEELNSYMEFLFKLIASRGPEVGLHVSLDRYDFFHGHLFIAEDGRVGILFHAKEYPAYDKEVFPYHMGYCQAGSHVKYDETMNLRNILWLAPLPSSSTGGWSAPGVLVVLDAHPGGIIYRDIIPEYVDYVRTIYEDDFGDNVVDVNYLNVGAAEPDYQIFIC</sequence>
<dbReference type="Proteomes" id="UP001172457">
    <property type="component" value="Chromosome 3"/>
</dbReference>
<evidence type="ECO:0000313" key="1">
    <source>
        <dbReference type="EMBL" id="KAJ9557070.1"/>
    </source>
</evidence>
<dbReference type="EMBL" id="JARYMX010000003">
    <property type="protein sequence ID" value="KAJ9557070.1"/>
    <property type="molecule type" value="Genomic_DNA"/>
</dbReference>
<protein>
    <submittedName>
        <fullName evidence="1">Uncharacterized protein</fullName>
    </submittedName>
</protein>
<organism evidence="1 2">
    <name type="scientific">Centaurea solstitialis</name>
    <name type="common">yellow star-thistle</name>
    <dbReference type="NCBI Taxonomy" id="347529"/>
    <lineage>
        <taxon>Eukaryota</taxon>
        <taxon>Viridiplantae</taxon>
        <taxon>Streptophyta</taxon>
        <taxon>Embryophyta</taxon>
        <taxon>Tracheophyta</taxon>
        <taxon>Spermatophyta</taxon>
        <taxon>Magnoliopsida</taxon>
        <taxon>eudicotyledons</taxon>
        <taxon>Gunneridae</taxon>
        <taxon>Pentapetalae</taxon>
        <taxon>asterids</taxon>
        <taxon>campanulids</taxon>
        <taxon>Asterales</taxon>
        <taxon>Asteraceae</taxon>
        <taxon>Carduoideae</taxon>
        <taxon>Cardueae</taxon>
        <taxon>Centaureinae</taxon>
        <taxon>Centaurea</taxon>
    </lineage>
</organism>